<reference evidence="1 2" key="1">
    <citation type="journal article" date="2022" name="Genome Biol. Evol.">
        <title>The Spruce Budworm Genome: Reconstructing the Evolutionary History of Antifreeze Proteins.</title>
        <authorList>
            <person name="Beliveau C."/>
            <person name="Gagne P."/>
            <person name="Picq S."/>
            <person name="Vernygora O."/>
            <person name="Keeling C.I."/>
            <person name="Pinkney K."/>
            <person name="Doucet D."/>
            <person name="Wen F."/>
            <person name="Johnston J.S."/>
            <person name="Maaroufi H."/>
            <person name="Boyle B."/>
            <person name="Laroche J."/>
            <person name="Dewar K."/>
            <person name="Juretic N."/>
            <person name="Blackburn G."/>
            <person name="Nisole A."/>
            <person name="Brunet B."/>
            <person name="Brandao M."/>
            <person name="Lumley L."/>
            <person name="Duan J."/>
            <person name="Quan G."/>
            <person name="Lucarotti C.J."/>
            <person name="Roe A.D."/>
            <person name="Sperling F.A.H."/>
            <person name="Levesque R.C."/>
            <person name="Cusson M."/>
        </authorList>
    </citation>
    <scope>NUCLEOTIDE SEQUENCE [LARGE SCALE GENOMIC DNA]</scope>
    <source>
        <strain evidence="1">Glfc:IPQL:Cfum</strain>
    </source>
</reference>
<dbReference type="EMBL" id="CM046110">
    <property type="protein sequence ID" value="KAI8422793.1"/>
    <property type="molecule type" value="Genomic_DNA"/>
</dbReference>
<protein>
    <submittedName>
        <fullName evidence="1">Uncharacterized protein</fullName>
    </submittedName>
</protein>
<accession>A0ACC0JFA7</accession>
<dbReference type="Proteomes" id="UP001064048">
    <property type="component" value="Chromosome 10"/>
</dbReference>
<gene>
    <name evidence="1" type="ORF">MSG28_006538</name>
</gene>
<organism evidence="1 2">
    <name type="scientific">Choristoneura fumiferana</name>
    <name type="common">Spruce budworm moth</name>
    <name type="synonym">Archips fumiferana</name>
    <dbReference type="NCBI Taxonomy" id="7141"/>
    <lineage>
        <taxon>Eukaryota</taxon>
        <taxon>Metazoa</taxon>
        <taxon>Ecdysozoa</taxon>
        <taxon>Arthropoda</taxon>
        <taxon>Hexapoda</taxon>
        <taxon>Insecta</taxon>
        <taxon>Pterygota</taxon>
        <taxon>Neoptera</taxon>
        <taxon>Endopterygota</taxon>
        <taxon>Lepidoptera</taxon>
        <taxon>Glossata</taxon>
        <taxon>Ditrysia</taxon>
        <taxon>Tortricoidea</taxon>
        <taxon>Tortricidae</taxon>
        <taxon>Tortricinae</taxon>
        <taxon>Choristoneura</taxon>
    </lineage>
</organism>
<evidence type="ECO:0000313" key="2">
    <source>
        <dbReference type="Proteomes" id="UP001064048"/>
    </source>
</evidence>
<sequence>MSAERSPLLVIGLPQGSHSDQSCAFRIQRDPAILTSLIVGAPKASNPSGSMASGVVFNCALDNLHARNVTCQPLKLENDGRFSSSRDFFRNDMWFGATIAEFPEKKLLICAPRWAKPYRDRHLLANGACYLQTKKRGLPIYPLGDMKHQAYMTNGVRKEYGAYGTHLNFYAYAQAGLSMKVTQNNTIIIGAPGLLQWSGGIVEYRFGTDVNSIYLNKRPIVNPYFTDDIGPDDYLGYSVESGIFEDGGSTLYVSGAPRARVGFGQVLVFEPPRSELDSLKIRAKLEGPQLGSYFGASLCCMDINGDGRTDVLVGAPNYIGKGEEVYDQGAVFVYLNKEEATGFILDYAGRVTGSEAVGARFGSTIADLGDDDGDGFRDIAVSAPWENDGEGAVYIYRGDKHGLRSQYVQRIVARGARGLGMSIANGHDVDGNKCNDLAIGAHATGTAYIYRCIPTIHVHANIKIPEAVDLPQNATNFTAVFCVKVPPMKNWPYVGIELTASITVDPEGNRAMLTGESEYSVLAKPGEDNCQEQAVAVMPTADLSRPITIKFDLEPLEIMTKDNPTFVDTAARLSEESNLHSEFDLQLTRDCGEDLICRPWLEMTLTALDSPYIPGTQSRLGALITVRNIEEPAYGIRVHLTLPAQPKRVPQSCKLQGLNMTCNLPTPLFRHHSVTWEVELEYTLNATDEEELYIDAVIEDPVFFRNVSDEPTQELNMLIIPEATFNISGKALPNATVAVSREKLAEGSLIPFAHYFEVALSTPIEGCVTDSNVTILECTWSVPANVSLPIVLLMKYDLKTHGKTLEADVTQNLTTILFLYEQNKTTYITTTLVLNPAPPIWPLVVGAITGFVLLAVIAYGLYKYGFFSRKRLEDFKSQQDAVPLHDDPGSSASPPSTPPSPENRSTKELVCDTDSD</sequence>
<evidence type="ECO:0000313" key="1">
    <source>
        <dbReference type="EMBL" id="KAI8422793.1"/>
    </source>
</evidence>
<proteinExistence type="predicted"/>
<comment type="caution">
    <text evidence="1">The sequence shown here is derived from an EMBL/GenBank/DDBJ whole genome shotgun (WGS) entry which is preliminary data.</text>
</comment>
<keyword evidence="2" id="KW-1185">Reference proteome</keyword>
<name>A0ACC0JFA7_CHOFU</name>